<evidence type="ECO:0000313" key="2">
    <source>
        <dbReference type="EMBL" id="RUS31137.1"/>
    </source>
</evidence>
<proteinExistence type="predicted"/>
<accession>A0A433QMZ1</accession>
<name>A0A433QMZ1_9FUNG</name>
<gene>
    <name evidence="2" type="ORF">BC938DRAFT_478395</name>
</gene>
<dbReference type="AlphaFoldDB" id="A0A433QMZ1"/>
<evidence type="ECO:0000313" key="3">
    <source>
        <dbReference type="Proteomes" id="UP000274822"/>
    </source>
</evidence>
<protein>
    <submittedName>
        <fullName evidence="2">Uncharacterized protein</fullName>
    </submittedName>
</protein>
<sequence>MTALVNYPHGQALDICPLSTAYSYWDSRDWNGQMSQHTRPLQTTADGQRLGLQSDLPRGTTVSIPSENGQRPENASPPMWDSRPRQMVSRWCASLRGVSVGRIVGSRERTRGGSIAKGQEVDIHDYTANGPHWDTRGEINPDQGNYWLNFNSRYAEPEEVYDLTHVR</sequence>
<dbReference type="Proteomes" id="UP000274822">
    <property type="component" value="Unassembled WGS sequence"/>
</dbReference>
<dbReference type="EMBL" id="RBNJ01003258">
    <property type="protein sequence ID" value="RUS31137.1"/>
    <property type="molecule type" value="Genomic_DNA"/>
</dbReference>
<evidence type="ECO:0000256" key="1">
    <source>
        <dbReference type="SAM" id="MobiDB-lite"/>
    </source>
</evidence>
<reference evidence="2 3" key="1">
    <citation type="journal article" date="2018" name="New Phytol.">
        <title>Phylogenomics of Endogonaceae and evolution of mycorrhizas within Mucoromycota.</title>
        <authorList>
            <person name="Chang Y."/>
            <person name="Desiro A."/>
            <person name="Na H."/>
            <person name="Sandor L."/>
            <person name="Lipzen A."/>
            <person name="Clum A."/>
            <person name="Barry K."/>
            <person name="Grigoriev I.V."/>
            <person name="Martin F.M."/>
            <person name="Stajich J.E."/>
            <person name="Smith M.E."/>
            <person name="Bonito G."/>
            <person name="Spatafora J.W."/>
        </authorList>
    </citation>
    <scope>NUCLEOTIDE SEQUENCE [LARGE SCALE GENOMIC DNA]</scope>
    <source>
        <strain evidence="2 3">AD002</strain>
    </source>
</reference>
<comment type="caution">
    <text evidence="2">The sequence shown here is derived from an EMBL/GenBank/DDBJ whole genome shotgun (WGS) entry which is preliminary data.</text>
</comment>
<organism evidence="2 3">
    <name type="scientific">Jimgerdemannia flammicorona</name>
    <dbReference type="NCBI Taxonomy" id="994334"/>
    <lineage>
        <taxon>Eukaryota</taxon>
        <taxon>Fungi</taxon>
        <taxon>Fungi incertae sedis</taxon>
        <taxon>Mucoromycota</taxon>
        <taxon>Mucoromycotina</taxon>
        <taxon>Endogonomycetes</taxon>
        <taxon>Endogonales</taxon>
        <taxon>Endogonaceae</taxon>
        <taxon>Jimgerdemannia</taxon>
    </lineage>
</organism>
<keyword evidence="3" id="KW-1185">Reference proteome</keyword>
<feature type="compositionally biased region" description="Polar residues" evidence="1">
    <location>
        <begin position="60"/>
        <end position="73"/>
    </location>
</feature>
<feature type="region of interest" description="Disordered" evidence="1">
    <location>
        <begin position="40"/>
        <end position="83"/>
    </location>
</feature>